<protein>
    <submittedName>
        <fullName evidence="1">Uncharacterized protein</fullName>
    </submittedName>
</protein>
<gene>
    <name evidence="1" type="ORF">BLIN9172_01216</name>
</gene>
<dbReference type="Proteomes" id="UP000234641">
    <property type="component" value="Unassembled WGS sequence"/>
</dbReference>
<organism evidence="1 2">
    <name type="scientific">Brevibacterium linens ATCC 9172</name>
    <dbReference type="NCBI Taxonomy" id="1255617"/>
    <lineage>
        <taxon>Bacteria</taxon>
        <taxon>Bacillati</taxon>
        <taxon>Actinomycetota</taxon>
        <taxon>Actinomycetes</taxon>
        <taxon>Micrococcales</taxon>
        <taxon>Brevibacteriaceae</taxon>
        <taxon>Brevibacterium</taxon>
    </lineage>
</organism>
<reference evidence="1 2" key="1">
    <citation type="submission" date="2017-03" db="EMBL/GenBank/DDBJ databases">
        <authorList>
            <person name="Afonso C.L."/>
            <person name="Miller P.J."/>
            <person name="Scott M.A."/>
            <person name="Spackman E."/>
            <person name="Goraichik I."/>
            <person name="Dimitrov K.M."/>
            <person name="Suarez D.L."/>
            <person name="Swayne D.E."/>
        </authorList>
    </citation>
    <scope>NUCLEOTIDE SEQUENCE [LARGE SCALE GENOMIC DNA]</scope>
    <source>
        <strain evidence="1 2">ATCC 9172</strain>
    </source>
</reference>
<name>A0A2H1ILS8_BRELN</name>
<proteinExistence type="predicted"/>
<evidence type="ECO:0000313" key="2">
    <source>
        <dbReference type="Proteomes" id="UP000234641"/>
    </source>
</evidence>
<sequence>MVLTLYLAIEQSLHMPKKLLDVQVLNPELAELLTSAHPRILKDPATGEQRRPLNELGLIRAEVEYRETTIPVSQSATARLAAEEFGSDIRHAPNLGRLHEKESLEASVFVVSIHLNTLVMLRPELRNSFVYYNYLRTAELVSERVLEASLEEAIQIVSRWSQASYKLARNTVHLFGSKILDPQIPYVLQPGDSDNILRAGFVKNRSRTAAIQSERLARTLNTLDDFDVADRDGPLDEFLMTMQEATSAFNRGLNRSAVVMTATAAESLFNTLLQLLHWEKCMLPDDIAEQWDELAGIQARVKSEFSSFLGGNWDLSQPGPLHDWAQRVANLRNDVVHGGLIPSDPEVQAAFETTYGLVTELVDRLTNQRNLNRFTRTAVLLAGNQGLEKRNRWTRRVRNLQEMVSEPDWHACSQNWIAQHLNCLRAKQTGWKEKPLNCEIILVIRSADGFIAALEHAPDEGWARSVLNPETLVAELPTSIARVILDAKSPDSAAYITLQIERTRSVQGILFGERLPAYRLVPNLRIMVGPPRNPELEFKKVPTITDHWRDCQSRAQL</sequence>
<dbReference type="AlphaFoldDB" id="A0A2H1ILS8"/>
<accession>A0A2H1ILS8</accession>
<dbReference type="EMBL" id="FXYY01000005">
    <property type="protein sequence ID" value="SMX76123.1"/>
    <property type="molecule type" value="Genomic_DNA"/>
</dbReference>
<evidence type="ECO:0000313" key="1">
    <source>
        <dbReference type="EMBL" id="SMX76123.1"/>
    </source>
</evidence>